<keyword evidence="1" id="KW-1133">Transmembrane helix</keyword>
<keyword evidence="3" id="KW-1185">Reference proteome</keyword>
<dbReference type="RefSeq" id="WP_185039743.1">
    <property type="nucleotide sequence ID" value="NZ_BAABFG010000005.1"/>
</dbReference>
<evidence type="ECO:0000313" key="2">
    <source>
        <dbReference type="EMBL" id="MBB4739167.1"/>
    </source>
</evidence>
<accession>A0A7W7GVV1</accession>
<evidence type="ECO:0000313" key="3">
    <source>
        <dbReference type="Proteomes" id="UP000546162"/>
    </source>
</evidence>
<proteinExistence type="predicted"/>
<sequence length="289" mass="30520">MSVGGGWLASGRGQGAVLAALLVVTLAGVLIVRHDPADDDFPRPVDPWGSAGITDPVITVWAEHGRTRVDVDVSTRLPLGGPGDRSGFGRRVAKIAWRVHRGPMDLLVVGGAKWERAQLEHAFGARPAGLDQGQAPPGPPVAARDGAFHDFPARDVAAAEEWQRRLLTEIGRDHLGVPATVARAEDPAGCYDGLFGGIFGESATGQFQVRVELDLTLPGDDGPEARLPRLADHLAGLGLRVRTDSLDTGLPDVWARFGEEGRMSVTVTDAAPGMPPHLLIGTSSDCVDR</sequence>
<feature type="transmembrane region" description="Helical" evidence="1">
    <location>
        <begin position="15"/>
        <end position="33"/>
    </location>
</feature>
<comment type="caution">
    <text evidence="2">The sequence shown here is derived from an EMBL/GenBank/DDBJ whole genome shotgun (WGS) entry which is preliminary data.</text>
</comment>
<reference evidence="2 3" key="1">
    <citation type="submission" date="2020-08" db="EMBL/GenBank/DDBJ databases">
        <title>Sequencing the genomes of 1000 actinobacteria strains.</title>
        <authorList>
            <person name="Klenk H.-P."/>
        </authorList>
    </citation>
    <scope>NUCLEOTIDE SEQUENCE [LARGE SCALE GENOMIC DNA]</scope>
    <source>
        <strain evidence="2 3">DSM 45809</strain>
    </source>
</reference>
<dbReference type="Proteomes" id="UP000546162">
    <property type="component" value="Unassembled WGS sequence"/>
</dbReference>
<gene>
    <name evidence="2" type="ORF">BJY16_002626</name>
</gene>
<dbReference type="EMBL" id="JACHNB010000001">
    <property type="protein sequence ID" value="MBB4739167.1"/>
    <property type="molecule type" value="Genomic_DNA"/>
</dbReference>
<evidence type="ECO:0000256" key="1">
    <source>
        <dbReference type="SAM" id="Phobius"/>
    </source>
</evidence>
<keyword evidence="1" id="KW-0472">Membrane</keyword>
<protein>
    <submittedName>
        <fullName evidence="2">Uncharacterized protein</fullName>
    </submittedName>
</protein>
<dbReference type="AlphaFoldDB" id="A0A7W7GVV1"/>
<name>A0A7W7GVV1_9ACTN</name>
<organism evidence="2 3">
    <name type="scientific">Actinoplanes octamycinicus</name>
    <dbReference type="NCBI Taxonomy" id="135948"/>
    <lineage>
        <taxon>Bacteria</taxon>
        <taxon>Bacillati</taxon>
        <taxon>Actinomycetota</taxon>
        <taxon>Actinomycetes</taxon>
        <taxon>Micromonosporales</taxon>
        <taxon>Micromonosporaceae</taxon>
        <taxon>Actinoplanes</taxon>
    </lineage>
</organism>
<keyword evidence="1" id="KW-0812">Transmembrane</keyword>